<dbReference type="Proteomes" id="UP000318053">
    <property type="component" value="Unassembled WGS sequence"/>
</dbReference>
<gene>
    <name evidence="1" type="ORF">CA85_40650</name>
</gene>
<dbReference type="AlphaFoldDB" id="A0A5C5X2W4"/>
<proteinExistence type="predicted"/>
<keyword evidence="2" id="KW-1185">Reference proteome</keyword>
<organism evidence="1 2">
    <name type="scientific">Allorhodopirellula solitaria</name>
    <dbReference type="NCBI Taxonomy" id="2527987"/>
    <lineage>
        <taxon>Bacteria</taxon>
        <taxon>Pseudomonadati</taxon>
        <taxon>Planctomycetota</taxon>
        <taxon>Planctomycetia</taxon>
        <taxon>Pirellulales</taxon>
        <taxon>Pirellulaceae</taxon>
        <taxon>Allorhodopirellula</taxon>
    </lineage>
</organism>
<evidence type="ECO:0000313" key="1">
    <source>
        <dbReference type="EMBL" id="TWT56532.1"/>
    </source>
</evidence>
<evidence type="ECO:0000313" key="2">
    <source>
        <dbReference type="Proteomes" id="UP000318053"/>
    </source>
</evidence>
<dbReference type="EMBL" id="SJPK01000012">
    <property type="protein sequence ID" value="TWT56532.1"/>
    <property type="molecule type" value="Genomic_DNA"/>
</dbReference>
<sequence>MPSSSQPKVSSSVLVDEAYLDLIGADGVTSTLEMSNTDPEEYAKYCKWYEGRLDIRRIGNPKLTIEARLAAYLRVIAKQRQRFSLGMESIPSCSWLREHLGIHRNTMSKYVSVARSNKQIELNLGIAAQLAFAAAIYPRQSKWEKNSSKNVLAIRLDLINDFHLTGRNKEEMVRCLMPITRTGKNKLFTVPKSYPCQYDLDEKMRPMKRASDHIPRQRAGS</sequence>
<protein>
    <submittedName>
        <fullName evidence="1">Uncharacterized protein</fullName>
    </submittedName>
</protein>
<name>A0A5C5X2W4_9BACT</name>
<accession>A0A5C5X2W4</accession>
<reference evidence="1 2" key="1">
    <citation type="submission" date="2019-02" db="EMBL/GenBank/DDBJ databases">
        <title>Deep-cultivation of Planctomycetes and their phenomic and genomic characterization uncovers novel biology.</title>
        <authorList>
            <person name="Wiegand S."/>
            <person name="Jogler M."/>
            <person name="Boedeker C."/>
            <person name="Pinto D."/>
            <person name="Vollmers J."/>
            <person name="Rivas-Marin E."/>
            <person name="Kohn T."/>
            <person name="Peeters S.H."/>
            <person name="Heuer A."/>
            <person name="Rast P."/>
            <person name="Oberbeckmann S."/>
            <person name="Bunk B."/>
            <person name="Jeske O."/>
            <person name="Meyerdierks A."/>
            <person name="Storesund J.E."/>
            <person name="Kallscheuer N."/>
            <person name="Luecker S."/>
            <person name="Lage O.M."/>
            <person name="Pohl T."/>
            <person name="Merkel B.J."/>
            <person name="Hornburger P."/>
            <person name="Mueller R.-W."/>
            <person name="Bruemmer F."/>
            <person name="Labrenz M."/>
            <person name="Spormann A.M."/>
            <person name="Op Den Camp H."/>
            <person name="Overmann J."/>
            <person name="Amann R."/>
            <person name="Jetten M.S.M."/>
            <person name="Mascher T."/>
            <person name="Medema M.H."/>
            <person name="Devos D.P."/>
            <person name="Kaster A.-K."/>
            <person name="Ovreas L."/>
            <person name="Rohde M."/>
            <person name="Galperin M.Y."/>
            <person name="Jogler C."/>
        </authorList>
    </citation>
    <scope>NUCLEOTIDE SEQUENCE [LARGE SCALE GENOMIC DNA]</scope>
    <source>
        <strain evidence="1 2">CA85</strain>
    </source>
</reference>
<comment type="caution">
    <text evidence="1">The sequence shown here is derived from an EMBL/GenBank/DDBJ whole genome shotgun (WGS) entry which is preliminary data.</text>
</comment>